<dbReference type="AlphaFoldDB" id="A0A6C0F4S4"/>
<accession>A0A6C0F4S4</accession>
<name>A0A6C0F4S4_9ZZZZ</name>
<sequence>MEPLKSLLSLYQNTDQVLREFLPEKTVSELYNVVYYDDRDDMMYLGDHIVLVSKQTGLVESKGKCIKITDDTVTLKHPRCNLCYVKTDYYLFLRHRRKTNKDKRMMFQELLKQL</sequence>
<dbReference type="EMBL" id="MN738786">
    <property type="protein sequence ID" value="QHT36686.1"/>
    <property type="molecule type" value="Genomic_DNA"/>
</dbReference>
<proteinExistence type="predicted"/>
<protein>
    <submittedName>
        <fullName evidence="1">Uncharacterized protein</fullName>
    </submittedName>
</protein>
<evidence type="ECO:0000313" key="1">
    <source>
        <dbReference type="EMBL" id="QHT36686.1"/>
    </source>
</evidence>
<organism evidence="1">
    <name type="scientific">viral metagenome</name>
    <dbReference type="NCBI Taxonomy" id="1070528"/>
    <lineage>
        <taxon>unclassified sequences</taxon>
        <taxon>metagenomes</taxon>
        <taxon>organismal metagenomes</taxon>
    </lineage>
</organism>
<reference evidence="1" key="1">
    <citation type="journal article" date="2020" name="Nature">
        <title>Giant virus diversity and host interactions through global metagenomics.</title>
        <authorList>
            <person name="Schulz F."/>
            <person name="Roux S."/>
            <person name="Paez-Espino D."/>
            <person name="Jungbluth S."/>
            <person name="Walsh D.A."/>
            <person name="Denef V.J."/>
            <person name="McMahon K.D."/>
            <person name="Konstantinidis K.T."/>
            <person name="Eloe-Fadrosh E.A."/>
            <person name="Kyrpides N.C."/>
            <person name="Woyke T."/>
        </authorList>
    </citation>
    <scope>NUCLEOTIDE SEQUENCE</scope>
    <source>
        <strain evidence="1">GVMAG-S-ERX555967-130</strain>
    </source>
</reference>